<dbReference type="Proteomes" id="UP000075714">
    <property type="component" value="Unassembled WGS sequence"/>
</dbReference>
<name>A0A150G924_GONPE</name>
<dbReference type="EMBL" id="LSYV01000051">
    <property type="protein sequence ID" value="KXZ45860.1"/>
    <property type="molecule type" value="Genomic_DNA"/>
</dbReference>
<feature type="region of interest" description="Disordered" evidence="1">
    <location>
        <begin position="261"/>
        <end position="304"/>
    </location>
</feature>
<feature type="region of interest" description="Disordered" evidence="1">
    <location>
        <begin position="316"/>
        <end position="362"/>
    </location>
</feature>
<proteinExistence type="predicted"/>
<feature type="region of interest" description="Disordered" evidence="1">
    <location>
        <begin position="98"/>
        <end position="147"/>
    </location>
</feature>
<feature type="region of interest" description="Disordered" evidence="1">
    <location>
        <begin position="191"/>
        <end position="225"/>
    </location>
</feature>
<reference evidence="3" key="1">
    <citation type="journal article" date="2016" name="Nat. Commun.">
        <title>The Gonium pectorale genome demonstrates co-option of cell cycle regulation during the evolution of multicellularity.</title>
        <authorList>
            <person name="Hanschen E.R."/>
            <person name="Marriage T.N."/>
            <person name="Ferris P.J."/>
            <person name="Hamaji T."/>
            <person name="Toyoda A."/>
            <person name="Fujiyama A."/>
            <person name="Neme R."/>
            <person name="Noguchi H."/>
            <person name="Minakuchi Y."/>
            <person name="Suzuki M."/>
            <person name="Kawai-Toyooka H."/>
            <person name="Smith D.R."/>
            <person name="Sparks H."/>
            <person name="Anderson J."/>
            <person name="Bakaric R."/>
            <person name="Luria V."/>
            <person name="Karger A."/>
            <person name="Kirschner M.W."/>
            <person name="Durand P.M."/>
            <person name="Michod R.E."/>
            <person name="Nozaki H."/>
            <person name="Olson B.J."/>
        </authorList>
    </citation>
    <scope>NUCLEOTIDE SEQUENCE [LARGE SCALE GENOMIC DNA]</scope>
    <source>
        <strain evidence="3">NIES-2863</strain>
    </source>
</reference>
<evidence type="ECO:0000313" key="2">
    <source>
        <dbReference type="EMBL" id="KXZ45860.1"/>
    </source>
</evidence>
<feature type="compositionally biased region" description="Low complexity" evidence="1">
    <location>
        <begin position="316"/>
        <end position="330"/>
    </location>
</feature>
<organism evidence="2 3">
    <name type="scientific">Gonium pectorale</name>
    <name type="common">Green alga</name>
    <dbReference type="NCBI Taxonomy" id="33097"/>
    <lineage>
        <taxon>Eukaryota</taxon>
        <taxon>Viridiplantae</taxon>
        <taxon>Chlorophyta</taxon>
        <taxon>core chlorophytes</taxon>
        <taxon>Chlorophyceae</taxon>
        <taxon>CS clade</taxon>
        <taxon>Chlamydomonadales</taxon>
        <taxon>Volvocaceae</taxon>
        <taxon>Gonium</taxon>
    </lineage>
</organism>
<feature type="region of interest" description="Disordered" evidence="1">
    <location>
        <begin position="384"/>
        <end position="422"/>
    </location>
</feature>
<dbReference type="AlphaFoldDB" id="A0A150G924"/>
<protein>
    <submittedName>
        <fullName evidence="2">Uncharacterized protein</fullName>
    </submittedName>
</protein>
<feature type="compositionally biased region" description="Acidic residues" evidence="1">
    <location>
        <begin position="104"/>
        <end position="129"/>
    </location>
</feature>
<accession>A0A150G924</accession>
<keyword evidence="3" id="KW-1185">Reference proteome</keyword>
<evidence type="ECO:0000313" key="3">
    <source>
        <dbReference type="Proteomes" id="UP000075714"/>
    </source>
</evidence>
<sequence>MAAPSLLNDGTGSPGDPPVISKARRASYVIQQTEQLLDGLHADAQRSDALIAELELLLLSAASHSQRGSQAPSETRASCDEPLGVVATIATEHFTAVQPLQVELSDEDDGGDGSIDDEYGGDVAQEEEASPQAAPPATPSTASTRRRSSVITFDGTSLFGGQGLAAGASGQRQNLPSGSDYGLMSIARMSLSRGGGSRGPVPGRSWTEGRPNSNMSHGSIQRRSVHMESNGPAPLVQVSGYSYSSPASALVHNGILGRFPSSTLPDEPELVGRSHSYTRGPRTPSNAPLTSGLPRTPSGLPPSVFQTHLQSSLLEDGPAAEAAGPAPDAAHPTLDVFSPSGGSDASERQRCASPAPSGARGGRFMKALQGIFKYDQVARSAPQTLTGFGQPASSSGQPLSPSGSSGATVRSLQAAHSGPGTAAIHPLISSNSSGLVGDPDGLLRELQRRATSDSFTVARRFSNVTSTGASRTQALQHRASGTFNSAVSAPAAGGPNGAGAPGGIAFAKGGTAAAVCSLSAAGSLAGGAPPPTGAAGVSEAHAGPPSLLVAEGRPVKGPAGQRATACTLPQII</sequence>
<feature type="compositionally biased region" description="Low complexity" evidence="1">
    <location>
        <begin position="389"/>
        <end position="407"/>
    </location>
</feature>
<gene>
    <name evidence="2" type="ORF">GPECTOR_50g654</name>
</gene>
<feature type="compositionally biased region" description="Polar residues" evidence="1">
    <location>
        <begin position="210"/>
        <end position="222"/>
    </location>
</feature>
<comment type="caution">
    <text evidence="2">The sequence shown here is derived from an EMBL/GenBank/DDBJ whole genome shotgun (WGS) entry which is preliminary data.</text>
</comment>
<evidence type="ECO:0000256" key="1">
    <source>
        <dbReference type="SAM" id="MobiDB-lite"/>
    </source>
</evidence>
<feature type="region of interest" description="Disordered" evidence="1">
    <location>
        <begin position="1"/>
        <end position="22"/>
    </location>
</feature>